<evidence type="ECO:0000256" key="2">
    <source>
        <dbReference type="ARBA" id="ARBA00022723"/>
    </source>
</evidence>
<feature type="region of interest" description="Disordered" evidence="6">
    <location>
        <begin position="90"/>
        <end position="209"/>
    </location>
</feature>
<feature type="compositionally biased region" description="Polar residues" evidence="6">
    <location>
        <begin position="188"/>
        <end position="205"/>
    </location>
</feature>
<organism evidence="8 9">
    <name type="scientific">Rubus argutus</name>
    <name type="common">Southern blackberry</name>
    <dbReference type="NCBI Taxonomy" id="59490"/>
    <lineage>
        <taxon>Eukaryota</taxon>
        <taxon>Viridiplantae</taxon>
        <taxon>Streptophyta</taxon>
        <taxon>Embryophyta</taxon>
        <taxon>Tracheophyta</taxon>
        <taxon>Spermatophyta</taxon>
        <taxon>Magnoliopsida</taxon>
        <taxon>eudicotyledons</taxon>
        <taxon>Gunneridae</taxon>
        <taxon>Pentapetalae</taxon>
        <taxon>rosids</taxon>
        <taxon>fabids</taxon>
        <taxon>Rosales</taxon>
        <taxon>Rosaceae</taxon>
        <taxon>Rosoideae</taxon>
        <taxon>Rosoideae incertae sedis</taxon>
        <taxon>Rubus</taxon>
    </lineage>
</organism>
<evidence type="ECO:0000256" key="5">
    <source>
        <dbReference type="ARBA" id="ARBA00024045"/>
    </source>
</evidence>
<keyword evidence="3" id="KW-0449">Lipoprotein</keyword>
<dbReference type="InterPro" id="IPR036163">
    <property type="entry name" value="HMA_dom_sf"/>
</dbReference>
<dbReference type="AlphaFoldDB" id="A0AAW1XCZ1"/>
<evidence type="ECO:0000256" key="3">
    <source>
        <dbReference type="ARBA" id="ARBA00023288"/>
    </source>
</evidence>
<accession>A0AAW1XCZ1</accession>
<dbReference type="CDD" id="cd00371">
    <property type="entry name" value="HMA"/>
    <property type="match status" value="1"/>
</dbReference>
<dbReference type="Pfam" id="PF00403">
    <property type="entry name" value="HMA"/>
    <property type="match status" value="1"/>
</dbReference>
<name>A0AAW1XCZ1_RUBAR</name>
<dbReference type="PANTHER" id="PTHR45868">
    <property type="entry name" value="HEAVY METAL-ASSOCIATED ISOPRENYLATED PLANT PROTEIN 33-RELATED"/>
    <property type="match status" value="1"/>
</dbReference>
<evidence type="ECO:0000259" key="7">
    <source>
        <dbReference type="PROSITE" id="PS50846"/>
    </source>
</evidence>
<dbReference type="SUPFAM" id="SSF55008">
    <property type="entry name" value="HMA, heavy metal-associated domain"/>
    <property type="match status" value="1"/>
</dbReference>
<dbReference type="GO" id="GO:0046872">
    <property type="term" value="F:metal ion binding"/>
    <property type="evidence" value="ECO:0007669"/>
    <property type="project" value="UniProtKB-KW"/>
</dbReference>
<keyword evidence="2" id="KW-0479">Metal-binding</keyword>
<keyword evidence="4" id="KW-0636">Prenylation</keyword>
<evidence type="ECO:0000256" key="1">
    <source>
        <dbReference type="ARBA" id="ARBA00022481"/>
    </source>
</evidence>
<protein>
    <recommendedName>
        <fullName evidence="7">HMA domain-containing protein</fullName>
    </recommendedName>
</protein>
<proteinExistence type="inferred from homology"/>
<keyword evidence="9" id="KW-1185">Reference proteome</keyword>
<dbReference type="Gene3D" id="3.30.70.100">
    <property type="match status" value="1"/>
</dbReference>
<comment type="similarity">
    <text evidence="5">Belongs to the HIPP family.</text>
</comment>
<evidence type="ECO:0000313" key="9">
    <source>
        <dbReference type="Proteomes" id="UP001457282"/>
    </source>
</evidence>
<dbReference type="InterPro" id="IPR006121">
    <property type="entry name" value="HMA_dom"/>
</dbReference>
<dbReference type="Proteomes" id="UP001457282">
    <property type="component" value="Unassembled WGS sequence"/>
</dbReference>
<feature type="compositionally biased region" description="Polar residues" evidence="6">
    <location>
        <begin position="165"/>
        <end position="175"/>
    </location>
</feature>
<evidence type="ECO:0000256" key="6">
    <source>
        <dbReference type="SAM" id="MobiDB-lite"/>
    </source>
</evidence>
<reference evidence="8 9" key="1">
    <citation type="journal article" date="2023" name="G3 (Bethesda)">
        <title>A chromosome-length genome assembly and annotation of blackberry (Rubus argutus, cv. 'Hillquist').</title>
        <authorList>
            <person name="Bruna T."/>
            <person name="Aryal R."/>
            <person name="Dudchenko O."/>
            <person name="Sargent D.J."/>
            <person name="Mead D."/>
            <person name="Buti M."/>
            <person name="Cavallini A."/>
            <person name="Hytonen T."/>
            <person name="Andres J."/>
            <person name="Pham M."/>
            <person name="Weisz D."/>
            <person name="Mascagni F."/>
            <person name="Usai G."/>
            <person name="Natali L."/>
            <person name="Bassil N."/>
            <person name="Fernandez G.E."/>
            <person name="Lomsadze A."/>
            <person name="Armour M."/>
            <person name="Olukolu B."/>
            <person name="Poorten T."/>
            <person name="Britton C."/>
            <person name="Davik J."/>
            <person name="Ashrafi H."/>
            <person name="Aiden E.L."/>
            <person name="Borodovsky M."/>
            <person name="Worthington M."/>
        </authorList>
    </citation>
    <scope>NUCLEOTIDE SEQUENCE [LARGE SCALE GENOMIC DNA]</scope>
    <source>
        <strain evidence="8">PI 553951</strain>
    </source>
</reference>
<dbReference type="EMBL" id="JBEDUW010000004">
    <property type="protein sequence ID" value="KAK9933763.1"/>
    <property type="molecule type" value="Genomic_DNA"/>
</dbReference>
<feature type="domain" description="HMA" evidence="7">
    <location>
        <begin position="16"/>
        <end position="80"/>
    </location>
</feature>
<keyword evidence="1" id="KW-0488">Methylation</keyword>
<comment type="caution">
    <text evidence="8">The sequence shown here is derived from an EMBL/GenBank/DDBJ whole genome shotgun (WGS) entry which is preliminary data.</text>
</comment>
<evidence type="ECO:0000313" key="8">
    <source>
        <dbReference type="EMBL" id="KAK9933763.1"/>
    </source>
</evidence>
<dbReference type="PROSITE" id="PS50846">
    <property type="entry name" value="HMA_2"/>
    <property type="match status" value="1"/>
</dbReference>
<evidence type="ECO:0000256" key="4">
    <source>
        <dbReference type="ARBA" id="ARBA00023289"/>
    </source>
</evidence>
<sequence length="296" mass="32321">MASVLSAKEASRLLKSQTWVLKVFIHCGGCKRKVKKVLQRIDGVYTTAIEAEENRVTVTGNVDAQTLIKKLIVKTGKHAELWPETLTRKEKTKPVKAKNNNKQKAAETCQSQQSTACEKVGELKPSSAKNRASESNTANCNRAEQCKESKKGQSLPEKSPGSEYFQPSESENRSVNGKKKNRRGQKNDPSSTSSGAPASKGSQSCGDHGAGPVDLSHIISNMYPMDYHSHLVFDANDIATAATALPSMSLAPNYRYVPSPQYRSAANGEDIDQVKATYLYSLQIFSDENANGCFIM</sequence>
<feature type="compositionally biased region" description="Polar residues" evidence="6">
    <location>
        <begin position="127"/>
        <end position="142"/>
    </location>
</feature>
<gene>
    <name evidence="8" type="ORF">M0R45_020939</name>
</gene>
<dbReference type="PANTHER" id="PTHR45868:SF80">
    <property type="entry name" value="F15K9.8-RELATED"/>
    <property type="match status" value="1"/>
</dbReference>